<dbReference type="SUPFAM" id="SSF48179">
    <property type="entry name" value="6-phosphogluconate dehydrogenase C-terminal domain-like"/>
    <property type="match status" value="1"/>
</dbReference>
<dbReference type="GO" id="GO:0015940">
    <property type="term" value="P:pantothenate biosynthetic process"/>
    <property type="evidence" value="ECO:0007669"/>
    <property type="project" value="UniProtKB-UniPathway"/>
</dbReference>
<dbReference type="AlphaFoldDB" id="A0A1G9WBK4"/>
<keyword evidence="5" id="KW-0472">Membrane</keyword>
<name>A0A1G9WBK4_9FIRM</name>
<dbReference type="InterPro" id="IPR013752">
    <property type="entry name" value="KPA_reductase"/>
</dbReference>
<dbReference type="InterPro" id="IPR003710">
    <property type="entry name" value="ApbA"/>
</dbReference>
<dbReference type="SUPFAM" id="SSF51735">
    <property type="entry name" value="NAD(P)-binding Rossmann-fold domains"/>
    <property type="match status" value="1"/>
</dbReference>
<protein>
    <recommendedName>
        <fullName evidence="4">2-dehydropantoate 2-reductase</fullName>
        <ecNumber evidence="4">1.1.1.169</ecNumber>
    </recommendedName>
    <alternativeName>
        <fullName evidence="4">Ketopantoate reductase</fullName>
    </alternativeName>
</protein>
<comment type="function">
    <text evidence="4">Catalyzes the NADPH-dependent reduction of ketopantoate into pantoic acid.</text>
</comment>
<organism evidence="8 9">
    <name type="scientific">Megasphaera paucivorans</name>
    <dbReference type="NCBI Taxonomy" id="349095"/>
    <lineage>
        <taxon>Bacteria</taxon>
        <taxon>Bacillati</taxon>
        <taxon>Bacillota</taxon>
        <taxon>Negativicutes</taxon>
        <taxon>Veillonellales</taxon>
        <taxon>Veillonellaceae</taxon>
        <taxon>Megasphaera</taxon>
    </lineage>
</organism>
<dbReference type="Pfam" id="PF08546">
    <property type="entry name" value="ApbA_C"/>
    <property type="match status" value="1"/>
</dbReference>
<gene>
    <name evidence="8" type="ORF">SAMN05660299_01585</name>
</gene>
<dbReference type="Gene3D" id="1.10.1040.10">
    <property type="entry name" value="N-(1-d-carboxylethyl)-l-norvaline Dehydrogenase, domain 2"/>
    <property type="match status" value="1"/>
</dbReference>
<evidence type="ECO:0000313" key="9">
    <source>
        <dbReference type="Proteomes" id="UP000199309"/>
    </source>
</evidence>
<feature type="domain" description="Ketopantoate reductase N-terminal" evidence="6">
    <location>
        <begin position="3"/>
        <end position="150"/>
    </location>
</feature>
<dbReference type="PANTHER" id="PTHR21708:SF26">
    <property type="entry name" value="2-DEHYDROPANTOATE 2-REDUCTASE"/>
    <property type="match status" value="1"/>
</dbReference>
<dbReference type="InterPro" id="IPR008927">
    <property type="entry name" value="6-PGluconate_DH-like_C_sf"/>
</dbReference>
<dbReference type="GO" id="GO:0005737">
    <property type="term" value="C:cytoplasm"/>
    <property type="evidence" value="ECO:0007669"/>
    <property type="project" value="TreeGrafter"/>
</dbReference>
<evidence type="ECO:0000256" key="1">
    <source>
        <dbReference type="ARBA" id="ARBA00007870"/>
    </source>
</evidence>
<evidence type="ECO:0000256" key="2">
    <source>
        <dbReference type="ARBA" id="ARBA00022857"/>
    </source>
</evidence>
<keyword evidence="4" id="KW-0566">Pantothenate biosynthesis</keyword>
<keyword evidence="5" id="KW-0812">Transmembrane</keyword>
<dbReference type="GO" id="GO:0008677">
    <property type="term" value="F:2-dehydropantoate 2-reductase activity"/>
    <property type="evidence" value="ECO:0007669"/>
    <property type="project" value="UniProtKB-EC"/>
</dbReference>
<proteinExistence type="inferred from homology"/>
<evidence type="ECO:0000259" key="7">
    <source>
        <dbReference type="Pfam" id="PF08546"/>
    </source>
</evidence>
<feature type="transmembrane region" description="Helical" evidence="5">
    <location>
        <begin position="12"/>
        <end position="30"/>
    </location>
</feature>
<dbReference type="RefSeq" id="WP_091650286.1">
    <property type="nucleotide sequence ID" value="NZ_FNHQ01000014.1"/>
</dbReference>
<dbReference type="Pfam" id="PF02558">
    <property type="entry name" value="ApbA"/>
    <property type="match status" value="1"/>
</dbReference>
<feature type="domain" description="Ketopantoate reductase C-terminal" evidence="7">
    <location>
        <begin position="175"/>
        <end position="298"/>
    </location>
</feature>
<dbReference type="InterPro" id="IPR036291">
    <property type="entry name" value="NAD(P)-bd_dom_sf"/>
</dbReference>
<keyword evidence="3 4" id="KW-0560">Oxidoreductase</keyword>
<evidence type="ECO:0000256" key="5">
    <source>
        <dbReference type="SAM" id="Phobius"/>
    </source>
</evidence>
<dbReference type="UniPathway" id="UPA00028">
    <property type="reaction ID" value="UER00004"/>
</dbReference>
<evidence type="ECO:0000256" key="4">
    <source>
        <dbReference type="RuleBase" id="RU362068"/>
    </source>
</evidence>
<dbReference type="InterPro" id="IPR051402">
    <property type="entry name" value="KPR-Related"/>
</dbReference>
<dbReference type="Gene3D" id="3.40.50.720">
    <property type="entry name" value="NAD(P)-binding Rossmann-like Domain"/>
    <property type="match status" value="1"/>
</dbReference>
<keyword evidence="5" id="KW-1133">Transmembrane helix</keyword>
<comment type="similarity">
    <text evidence="1 4">Belongs to the ketopantoate reductase family.</text>
</comment>
<dbReference type="EC" id="1.1.1.169" evidence="4"/>
<dbReference type="InterPro" id="IPR013328">
    <property type="entry name" value="6PGD_dom2"/>
</dbReference>
<dbReference type="OrthoDB" id="9772736at2"/>
<dbReference type="PANTHER" id="PTHR21708">
    <property type="entry name" value="PROBABLE 2-DEHYDROPANTOATE 2-REDUCTASE"/>
    <property type="match status" value="1"/>
</dbReference>
<dbReference type="Proteomes" id="UP000199309">
    <property type="component" value="Unassembled WGS sequence"/>
</dbReference>
<evidence type="ECO:0000313" key="8">
    <source>
        <dbReference type="EMBL" id="SDM81944.1"/>
    </source>
</evidence>
<comment type="catalytic activity">
    <reaction evidence="4">
        <text>(R)-pantoate + NADP(+) = 2-dehydropantoate + NADPH + H(+)</text>
        <dbReference type="Rhea" id="RHEA:16233"/>
        <dbReference type="ChEBI" id="CHEBI:11561"/>
        <dbReference type="ChEBI" id="CHEBI:15378"/>
        <dbReference type="ChEBI" id="CHEBI:15980"/>
        <dbReference type="ChEBI" id="CHEBI:57783"/>
        <dbReference type="ChEBI" id="CHEBI:58349"/>
        <dbReference type="EC" id="1.1.1.169"/>
    </reaction>
</comment>
<dbReference type="EMBL" id="FNHQ01000014">
    <property type="protein sequence ID" value="SDM81944.1"/>
    <property type="molecule type" value="Genomic_DNA"/>
</dbReference>
<dbReference type="STRING" id="349095.SAMN05660299_01585"/>
<keyword evidence="9" id="KW-1185">Reference proteome</keyword>
<reference evidence="8 9" key="1">
    <citation type="submission" date="2016-10" db="EMBL/GenBank/DDBJ databases">
        <authorList>
            <person name="de Groot N.N."/>
        </authorList>
    </citation>
    <scope>NUCLEOTIDE SEQUENCE [LARGE SCALE GENOMIC DNA]</scope>
    <source>
        <strain evidence="8 9">DSM 16981</strain>
    </source>
</reference>
<evidence type="ECO:0000259" key="6">
    <source>
        <dbReference type="Pfam" id="PF02558"/>
    </source>
</evidence>
<dbReference type="NCBIfam" id="TIGR00745">
    <property type="entry name" value="apbA_panE"/>
    <property type="match status" value="1"/>
</dbReference>
<keyword evidence="2 4" id="KW-0521">NADP</keyword>
<accession>A0A1G9WBK4</accession>
<dbReference type="InterPro" id="IPR013332">
    <property type="entry name" value="KPR_N"/>
</dbReference>
<sequence>MKIMVTGIGGVGGYLASVLCANYTGVTLIARKKRKESLQKNGLILHSDYFGEHAAYPHITDDPASTGIQDIIFVCVKNYSLEAAVSAILPCIADHTIIVLVLNGVDHAAAARKLIKTGHIVDSTMYINAAYNSDYSIRQMGKFARIFIGSDNVSCNEKVYTLLDHPGLKCRIAEDIQVELWNKYITNCAYNVITAYYESTIGEVFKNPQRLTEFRILIEEAYAVGKGVGVNLDADLTDTIFQRVAEQKNKDTTSSLARDIIARRQSELDTFSGYLVRTANELNIPVPLSEKFYHEINQRIKEIQ</sequence>
<evidence type="ECO:0000256" key="3">
    <source>
        <dbReference type="ARBA" id="ARBA00023002"/>
    </source>
</evidence>
<comment type="pathway">
    <text evidence="4">Cofactor biosynthesis; (R)-pantothenate biosynthesis; (R)-pantoate from 3-methyl-2-oxobutanoate: step 2/2.</text>
</comment>